<sequence>MHPSRPLSGPTNSLNPHDPPHDSPPSFIQPHPGDQPATDWYYPPADDTPAASSSSSMIGPTSTFYNPDDAALQHRSGHEYQQWLDTYGAQPQQAQQIDFQPYSRAAAPPQQEIQNPYDFMQGQYPSSSSLSQYAGSTTGTVTQATVNDSSYFQTTDMYPTAYHADLITATSTSTSSGRPYIHIPTPLNPCINNKQQQQRQQQQQQQQQQQEQQQQQQQQQHQQQQRRPQHPQQLQQQQPQHNRPFPAPQRRPQAPRPAREKPPQPPQFQQAPPLTFLTQRSQVPQTSTAIPQAPSRNVEATYPSKNPVTAAVPTFSPFQYTPPQAGGSKPGPSQTQPAPSVAPPKRTNVTTEPASQPSAPAPAAKLPTPERVSAKRKRAKKNESPEWSGFQSRGDASDSESDDDDGSGLGMSGGIGVGLSGLGVIGRGKREKGSRL</sequence>
<accession>A0A0C3C5W2</accession>
<evidence type="ECO:0000313" key="2">
    <source>
        <dbReference type="EMBL" id="KIM44250.1"/>
    </source>
</evidence>
<feature type="region of interest" description="Disordered" evidence="1">
    <location>
        <begin position="171"/>
        <end position="436"/>
    </location>
</feature>
<feature type="compositionally biased region" description="Low complexity" evidence="1">
    <location>
        <begin position="195"/>
        <end position="252"/>
    </location>
</feature>
<evidence type="ECO:0000256" key="1">
    <source>
        <dbReference type="SAM" id="MobiDB-lite"/>
    </source>
</evidence>
<gene>
    <name evidence="2" type="ORF">M413DRAFT_25682</name>
</gene>
<dbReference type="EMBL" id="KN831774">
    <property type="protein sequence ID" value="KIM44250.1"/>
    <property type="molecule type" value="Genomic_DNA"/>
</dbReference>
<dbReference type="AlphaFoldDB" id="A0A0C3C5W2"/>
<feature type="region of interest" description="Disordered" evidence="1">
    <location>
        <begin position="1"/>
        <end position="69"/>
    </location>
</feature>
<feature type="compositionally biased region" description="Polar residues" evidence="1">
    <location>
        <begin position="276"/>
        <end position="290"/>
    </location>
</feature>
<dbReference type="Proteomes" id="UP000053424">
    <property type="component" value="Unassembled WGS sequence"/>
</dbReference>
<feature type="compositionally biased region" description="Low complexity" evidence="1">
    <location>
        <begin position="353"/>
        <end position="364"/>
    </location>
</feature>
<dbReference type="HOGENOM" id="CLU_628594_0_0_1"/>
<feature type="compositionally biased region" description="Acidic residues" evidence="1">
    <location>
        <begin position="397"/>
        <end position="406"/>
    </location>
</feature>
<evidence type="ECO:0000313" key="3">
    <source>
        <dbReference type="Proteomes" id="UP000053424"/>
    </source>
</evidence>
<keyword evidence="3" id="KW-1185">Reference proteome</keyword>
<feature type="compositionally biased region" description="Gly residues" evidence="1">
    <location>
        <begin position="407"/>
        <end position="426"/>
    </location>
</feature>
<organism evidence="2 3">
    <name type="scientific">Hebeloma cylindrosporum</name>
    <dbReference type="NCBI Taxonomy" id="76867"/>
    <lineage>
        <taxon>Eukaryota</taxon>
        <taxon>Fungi</taxon>
        <taxon>Dikarya</taxon>
        <taxon>Basidiomycota</taxon>
        <taxon>Agaricomycotina</taxon>
        <taxon>Agaricomycetes</taxon>
        <taxon>Agaricomycetidae</taxon>
        <taxon>Agaricales</taxon>
        <taxon>Agaricineae</taxon>
        <taxon>Hymenogastraceae</taxon>
        <taxon>Hebeloma</taxon>
    </lineage>
</organism>
<protein>
    <submittedName>
        <fullName evidence="2">Uncharacterized protein</fullName>
    </submittedName>
</protein>
<reference evidence="3" key="2">
    <citation type="submission" date="2015-01" db="EMBL/GenBank/DDBJ databases">
        <title>Evolutionary Origins and Diversification of the Mycorrhizal Mutualists.</title>
        <authorList>
            <consortium name="DOE Joint Genome Institute"/>
            <consortium name="Mycorrhizal Genomics Consortium"/>
            <person name="Kohler A."/>
            <person name="Kuo A."/>
            <person name="Nagy L.G."/>
            <person name="Floudas D."/>
            <person name="Copeland A."/>
            <person name="Barry K.W."/>
            <person name="Cichocki N."/>
            <person name="Veneault-Fourrey C."/>
            <person name="LaButti K."/>
            <person name="Lindquist E.A."/>
            <person name="Lipzen A."/>
            <person name="Lundell T."/>
            <person name="Morin E."/>
            <person name="Murat C."/>
            <person name="Riley R."/>
            <person name="Ohm R."/>
            <person name="Sun H."/>
            <person name="Tunlid A."/>
            <person name="Henrissat B."/>
            <person name="Grigoriev I.V."/>
            <person name="Hibbett D.S."/>
            <person name="Martin F."/>
        </authorList>
    </citation>
    <scope>NUCLEOTIDE SEQUENCE [LARGE SCALE GENOMIC DNA]</scope>
    <source>
        <strain evidence="3">h7</strain>
    </source>
</reference>
<proteinExistence type="predicted"/>
<name>A0A0C3C5W2_HEBCY</name>
<dbReference type="OrthoDB" id="3070202at2759"/>
<feature type="compositionally biased region" description="Low complexity" evidence="1">
    <location>
        <begin position="43"/>
        <end position="56"/>
    </location>
</feature>
<reference evidence="2 3" key="1">
    <citation type="submission" date="2014-04" db="EMBL/GenBank/DDBJ databases">
        <authorList>
            <consortium name="DOE Joint Genome Institute"/>
            <person name="Kuo A."/>
            <person name="Gay G."/>
            <person name="Dore J."/>
            <person name="Kohler A."/>
            <person name="Nagy L.G."/>
            <person name="Floudas D."/>
            <person name="Copeland A."/>
            <person name="Barry K.W."/>
            <person name="Cichocki N."/>
            <person name="Veneault-Fourrey C."/>
            <person name="LaButti K."/>
            <person name="Lindquist E.A."/>
            <person name="Lipzen A."/>
            <person name="Lundell T."/>
            <person name="Morin E."/>
            <person name="Murat C."/>
            <person name="Sun H."/>
            <person name="Tunlid A."/>
            <person name="Henrissat B."/>
            <person name="Grigoriev I.V."/>
            <person name="Hibbett D.S."/>
            <person name="Martin F."/>
            <person name="Nordberg H.P."/>
            <person name="Cantor M.N."/>
            <person name="Hua S.X."/>
        </authorList>
    </citation>
    <scope>NUCLEOTIDE SEQUENCE [LARGE SCALE GENOMIC DNA]</scope>
    <source>
        <strain evidence="3">h7</strain>
    </source>
</reference>